<feature type="domain" description="PAS" evidence="3">
    <location>
        <begin position="262"/>
        <end position="308"/>
    </location>
</feature>
<dbReference type="SUPFAM" id="SSF55073">
    <property type="entry name" value="Nucleotide cyclase"/>
    <property type="match status" value="1"/>
</dbReference>
<dbReference type="InterPro" id="IPR043128">
    <property type="entry name" value="Rev_trsase/Diguanyl_cyclase"/>
</dbReference>
<keyword evidence="2" id="KW-1133">Transmembrane helix</keyword>
<dbReference type="CDD" id="cd01949">
    <property type="entry name" value="GGDEF"/>
    <property type="match status" value="1"/>
</dbReference>
<gene>
    <name evidence="7" type="ORF">J2793_002665</name>
</gene>
<dbReference type="PROSITE" id="PS50887">
    <property type="entry name" value="GGDEF"/>
    <property type="match status" value="1"/>
</dbReference>
<dbReference type="PANTHER" id="PTHR44757">
    <property type="entry name" value="DIGUANYLATE CYCLASE DGCP"/>
    <property type="match status" value="1"/>
</dbReference>
<dbReference type="InterPro" id="IPR000160">
    <property type="entry name" value="GGDEF_dom"/>
</dbReference>
<organism evidence="7 8">
    <name type="scientific">Paraburkholderia caledonica</name>
    <dbReference type="NCBI Taxonomy" id="134536"/>
    <lineage>
        <taxon>Bacteria</taxon>
        <taxon>Pseudomonadati</taxon>
        <taxon>Pseudomonadota</taxon>
        <taxon>Betaproteobacteria</taxon>
        <taxon>Burkholderiales</taxon>
        <taxon>Burkholderiaceae</taxon>
        <taxon>Paraburkholderia</taxon>
    </lineage>
</organism>
<dbReference type="NCBIfam" id="TIGR00229">
    <property type="entry name" value="sensory_box"/>
    <property type="match status" value="1"/>
</dbReference>
<evidence type="ECO:0000259" key="4">
    <source>
        <dbReference type="PROSITE" id="PS50113"/>
    </source>
</evidence>
<evidence type="ECO:0000256" key="1">
    <source>
        <dbReference type="SAM" id="MobiDB-lite"/>
    </source>
</evidence>
<dbReference type="SMART" id="SM00086">
    <property type="entry name" value="PAC"/>
    <property type="match status" value="2"/>
</dbReference>
<feature type="region of interest" description="Disordered" evidence="1">
    <location>
        <begin position="1"/>
        <end position="26"/>
    </location>
</feature>
<dbReference type="CDD" id="cd00130">
    <property type="entry name" value="PAS"/>
    <property type="match status" value="1"/>
</dbReference>
<dbReference type="Pfam" id="PF00990">
    <property type="entry name" value="GGDEF"/>
    <property type="match status" value="1"/>
</dbReference>
<dbReference type="Pfam" id="PF00563">
    <property type="entry name" value="EAL"/>
    <property type="match status" value="1"/>
</dbReference>
<dbReference type="Gene3D" id="3.30.70.270">
    <property type="match status" value="1"/>
</dbReference>
<evidence type="ECO:0000313" key="8">
    <source>
        <dbReference type="Proteomes" id="UP001229486"/>
    </source>
</evidence>
<name>A0AB73IDJ6_9BURK</name>
<dbReference type="PANTHER" id="PTHR44757:SF2">
    <property type="entry name" value="BIOFILM ARCHITECTURE MAINTENANCE PROTEIN MBAA"/>
    <property type="match status" value="1"/>
</dbReference>
<dbReference type="InterPro" id="IPR001610">
    <property type="entry name" value="PAC"/>
</dbReference>
<dbReference type="PROSITE" id="PS50113">
    <property type="entry name" value="PAC"/>
    <property type="match status" value="2"/>
</dbReference>
<dbReference type="PROSITE" id="PS50112">
    <property type="entry name" value="PAS"/>
    <property type="match status" value="1"/>
</dbReference>
<feature type="domain" description="GGDEF" evidence="6">
    <location>
        <begin position="391"/>
        <end position="524"/>
    </location>
</feature>
<keyword evidence="2" id="KW-0812">Transmembrane</keyword>
<evidence type="ECO:0000256" key="2">
    <source>
        <dbReference type="SAM" id="Phobius"/>
    </source>
</evidence>
<protein>
    <submittedName>
        <fullName evidence="7">Diguanylate cyclase (GGDEF)-like protein/PAS domain S-box-containing protein</fullName>
    </submittedName>
</protein>
<dbReference type="InterPro" id="IPR013655">
    <property type="entry name" value="PAS_fold_3"/>
</dbReference>
<sequence length="803" mass="87221">MRIKAAWRPKPSSRDRSQGNADAGVTSSSARNQQFLSYFLGQYGQRSTLPLASLLIAAAAGIGLGILAHRVASEAATTLRLALALAAGVVGLVAIGRKLASDHARQRAAIALASGLLNANRDCLKVLDTDAKMLRVSEHGAALMEAESPEQLSGADWLNFWSGDERTAAEHAWRAALAGTSASFTGSCPTTKGRTKWWNSTLTPVTAENGAVVALLCASEDVTQQSELLKALRERNELMHEMESHVRLVFYSYSAHFEHFYHVSAGVERVFGIKAQELSTRPSAWLDLVLPEDLEPLLAEMHRIASEGVEGRSEYRIRRPDGCLRWIRSTAYPVRDGSGTVVRIIGVSEDITSEQERLAALDRLAYTDGLTGLANRTALVRRMKTLCRQNVPFGLMFIDLDRFKVLNDTLGHTAADRLLQDIANTIQQALPSDACIARLGGDEFAVIISGETDKAALAALAQSLLNVFSTDVRKDNAAPFVTASIGISLFPEHGRDHEALLTSADIAMYAAKKGGRNGFRFADKASSDVLGDFELERSLPMALASEQFVLHFQGIHETASLAVKGVEALVRWNHPTRGMVGPGSFIPILEESGFIVEVGAWVMDAALAQLAIWRAAGRRALCMSVNVSARQLRDDTIVAVVDHALRKHALPPRCLEIELTESALMENPSLAQETLMALKRLGVRIAIDDFGTGYSSLRYLADFSPDTVKIDRSFTAGLGRDAATASIIRGIIQMSHELGMQVTAEGVETEQQLRTLRDANCDHVQGYFLTKPMDAEHLVDACRSLMMRHGPSSMSLIATQGSD</sequence>
<dbReference type="CDD" id="cd01948">
    <property type="entry name" value="EAL"/>
    <property type="match status" value="1"/>
</dbReference>
<feature type="transmembrane region" description="Helical" evidence="2">
    <location>
        <begin position="51"/>
        <end position="72"/>
    </location>
</feature>
<dbReference type="InterPro" id="IPR035919">
    <property type="entry name" value="EAL_sf"/>
</dbReference>
<evidence type="ECO:0000259" key="3">
    <source>
        <dbReference type="PROSITE" id="PS50112"/>
    </source>
</evidence>
<evidence type="ECO:0000259" key="5">
    <source>
        <dbReference type="PROSITE" id="PS50883"/>
    </source>
</evidence>
<dbReference type="Gene3D" id="3.20.20.450">
    <property type="entry name" value="EAL domain"/>
    <property type="match status" value="1"/>
</dbReference>
<proteinExistence type="predicted"/>
<dbReference type="Proteomes" id="UP001229486">
    <property type="component" value="Unassembled WGS sequence"/>
</dbReference>
<dbReference type="InterPro" id="IPR035965">
    <property type="entry name" value="PAS-like_dom_sf"/>
</dbReference>
<dbReference type="Pfam" id="PF08447">
    <property type="entry name" value="PAS_3"/>
    <property type="match status" value="1"/>
</dbReference>
<dbReference type="EMBL" id="JAURTK010000003">
    <property type="protein sequence ID" value="MDP9647219.1"/>
    <property type="molecule type" value="Genomic_DNA"/>
</dbReference>
<dbReference type="PROSITE" id="PS50883">
    <property type="entry name" value="EAL"/>
    <property type="match status" value="1"/>
</dbReference>
<dbReference type="SUPFAM" id="SSF141868">
    <property type="entry name" value="EAL domain-like"/>
    <property type="match status" value="1"/>
</dbReference>
<evidence type="ECO:0000313" key="7">
    <source>
        <dbReference type="EMBL" id="MDP9647219.1"/>
    </source>
</evidence>
<dbReference type="RefSeq" id="WP_392393628.1">
    <property type="nucleotide sequence ID" value="NZ_JAURTK010000003.1"/>
</dbReference>
<dbReference type="InterPro" id="IPR013656">
    <property type="entry name" value="PAS_4"/>
</dbReference>
<dbReference type="InterPro" id="IPR000014">
    <property type="entry name" value="PAS"/>
</dbReference>
<dbReference type="NCBIfam" id="TIGR00254">
    <property type="entry name" value="GGDEF"/>
    <property type="match status" value="1"/>
</dbReference>
<reference evidence="7" key="1">
    <citation type="submission" date="2023-07" db="EMBL/GenBank/DDBJ databases">
        <title>Sorghum-associated microbial communities from plants grown in Nebraska, USA.</title>
        <authorList>
            <person name="Schachtman D."/>
        </authorList>
    </citation>
    <scope>NUCLEOTIDE SEQUENCE</scope>
    <source>
        <strain evidence="7">DS1061</strain>
    </source>
</reference>
<dbReference type="InterPro" id="IPR001633">
    <property type="entry name" value="EAL_dom"/>
</dbReference>
<dbReference type="InterPro" id="IPR029787">
    <property type="entry name" value="Nucleotide_cyclase"/>
</dbReference>
<feature type="domain" description="PAC" evidence="4">
    <location>
        <begin position="311"/>
        <end position="363"/>
    </location>
</feature>
<dbReference type="SMART" id="SM00052">
    <property type="entry name" value="EAL"/>
    <property type="match status" value="1"/>
</dbReference>
<dbReference type="Gene3D" id="3.30.450.20">
    <property type="entry name" value="PAS domain"/>
    <property type="match status" value="2"/>
</dbReference>
<evidence type="ECO:0000259" key="6">
    <source>
        <dbReference type="PROSITE" id="PS50887"/>
    </source>
</evidence>
<feature type="domain" description="PAC" evidence="4">
    <location>
        <begin position="178"/>
        <end position="234"/>
    </location>
</feature>
<feature type="domain" description="EAL" evidence="5">
    <location>
        <begin position="532"/>
        <end position="786"/>
    </location>
</feature>
<dbReference type="Pfam" id="PF08448">
    <property type="entry name" value="PAS_4"/>
    <property type="match status" value="1"/>
</dbReference>
<comment type="caution">
    <text evidence="7">The sequence shown here is derived from an EMBL/GenBank/DDBJ whole genome shotgun (WGS) entry which is preliminary data.</text>
</comment>
<dbReference type="SMART" id="SM00267">
    <property type="entry name" value="GGDEF"/>
    <property type="match status" value="1"/>
</dbReference>
<dbReference type="InterPro" id="IPR000700">
    <property type="entry name" value="PAS-assoc_C"/>
</dbReference>
<accession>A0AB73IDJ6</accession>
<dbReference type="AlphaFoldDB" id="A0AB73IDJ6"/>
<keyword evidence="2" id="KW-0472">Membrane</keyword>
<dbReference type="SUPFAM" id="SSF55785">
    <property type="entry name" value="PYP-like sensor domain (PAS domain)"/>
    <property type="match status" value="2"/>
</dbReference>
<dbReference type="InterPro" id="IPR052155">
    <property type="entry name" value="Biofilm_reg_signaling"/>
</dbReference>